<keyword evidence="3" id="KW-0677">Repeat</keyword>
<evidence type="ECO:0000256" key="4">
    <source>
        <dbReference type="ARBA" id="ARBA00023242"/>
    </source>
</evidence>
<keyword evidence="2 5" id="KW-0853">WD repeat</keyword>
<dbReference type="OrthoDB" id="196858at2759"/>
<dbReference type="PROSITE" id="PS00678">
    <property type="entry name" value="WD_REPEATS_1"/>
    <property type="match status" value="1"/>
</dbReference>
<feature type="compositionally biased region" description="Low complexity" evidence="6">
    <location>
        <begin position="521"/>
        <end position="535"/>
    </location>
</feature>
<name>A0A2P6TGH5_CHLSO</name>
<dbReference type="InterPro" id="IPR036322">
    <property type="entry name" value="WD40_repeat_dom_sf"/>
</dbReference>
<dbReference type="PANTHER" id="PTHR44040">
    <property type="entry name" value="RETINOBLASTOMA-BINDING PROTEIN 5"/>
    <property type="match status" value="1"/>
</dbReference>
<feature type="compositionally biased region" description="Polar residues" evidence="6">
    <location>
        <begin position="481"/>
        <end position="491"/>
    </location>
</feature>
<dbReference type="SMART" id="SM00320">
    <property type="entry name" value="WD40"/>
    <property type="match status" value="4"/>
</dbReference>
<dbReference type="STRING" id="3076.A0A2P6TGH5"/>
<feature type="compositionally biased region" description="Acidic residues" evidence="6">
    <location>
        <begin position="541"/>
        <end position="552"/>
    </location>
</feature>
<accession>A0A2P6TGH5</accession>
<feature type="repeat" description="WD" evidence="5">
    <location>
        <begin position="83"/>
        <end position="117"/>
    </location>
</feature>
<dbReference type="Proteomes" id="UP000239899">
    <property type="component" value="Unassembled WGS sequence"/>
</dbReference>
<keyword evidence="8" id="KW-1185">Reference proteome</keyword>
<evidence type="ECO:0000313" key="8">
    <source>
        <dbReference type="Proteomes" id="UP000239899"/>
    </source>
</evidence>
<evidence type="ECO:0000256" key="1">
    <source>
        <dbReference type="ARBA" id="ARBA00004123"/>
    </source>
</evidence>
<feature type="region of interest" description="Disordered" evidence="6">
    <location>
        <begin position="459"/>
        <end position="502"/>
    </location>
</feature>
<protein>
    <submittedName>
        <fullName evidence="7">Retinoblastoma-binding 5</fullName>
    </submittedName>
</protein>
<evidence type="ECO:0000313" key="7">
    <source>
        <dbReference type="EMBL" id="PRW33215.1"/>
    </source>
</evidence>
<dbReference type="PROSITE" id="PS50082">
    <property type="entry name" value="WD_REPEATS_2"/>
    <property type="match status" value="1"/>
</dbReference>
<evidence type="ECO:0000256" key="5">
    <source>
        <dbReference type="PROSITE-ProRule" id="PRU00221"/>
    </source>
</evidence>
<dbReference type="EMBL" id="LHPG02000017">
    <property type="protein sequence ID" value="PRW33215.1"/>
    <property type="molecule type" value="Genomic_DNA"/>
</dbReference>
<organism evidence="7 8">
    <name type="scientific">Chlorella sorokiniana</name>
    <name type="common">Freshwater green alga</name>
    <dbReference type="NCBI Taxonomy" id="3076"/>
    <lineage>
        <taxon>Eukaryota</taxon>
        <taxon>Viridiplantae</taxon>
        <taxon>Chlorophyta</taxon>
        <taxon>core chlorophytes</taxon>
        <taxon>Trebouxiophyceae</taxon>
        <taxon>Chlorellales</taxon>
        <taxon>Chlorellaceae</taxon>
        <taxon>Chlorella clade</taxon>
        <taxon>Chlorella</taxon>
    </lineage>
</organism>
<dbReference type="SUPFAM" id="SSF50978">
    <property type="entry name" value="WD40 repeat-like"/>
    <property type="match status" value="1"/>
</dbReference>
<feature type="compositionally biased region" description="Low complexity" evidence="6">
    <location>
        <begin position="284"/>
        <end position="301"/>
    </location>
</feature>
<comment type="subcellular location">
    <subcellularLocation>
        <location evidence="1">Nucleus</location>
    </subcellularLocation>
</comment>
<feature type="region of interest" description="Disordered" evidence="6">
    <location>
        <begin position="521"/>
        <end position="552"/>
    </location>
</feature>
<evidence type="ECO:0000256" key="2">
    <source>
        <dbReference type="ARBA" id="ARBA00022574"/>
    </source>
</evidence>
<keyword evidence="4" id="KW-0539">Nucleus</keyword>
<dbReference type="InterPro" id="IPR001680">
    <property type="entry name" value="WD40_rpt"/>
</dbReference>
<proteinExistence type="predicted"/>
<sequence>MTQHELAEVAGLYDLPEKIEEELEPGVATALAVNPWGTLLALGRPDSGIIVYDLQTRGLATTWPGSASGAGASNGSAPAGSRVTALLWTASGRALLSGNADGSLTAWDVQSGTVVRHLGPLGGSTGGAAGGAVVRLAWAGQQQRQEANEGLVLVSMAAGPAQLLCLASGQAQPLPVLNLGGDPSSSTNSTAAAPLGQVAIASPDGQLVYAGSRGALLVLRRSDLALLDACKVGKGQQVIGLELHGRRLLVVTADTTARVYRAHRPAEQRTSRHEARRAAAVSGAPHQEAAAAQQSAAAGQQLEPEQWQARSLGEAEAAARAAKQRVANSLFYDDSAAWLTLHLTLTNTQEKQALRCAALSPDGEYFAAVHEGGGRQVMYLWECEAEARVNAVLEGPRDEAVALCWHPSHAPKQLLALGQSGKVYIWAKAFIENWSAFAPEFTELTSNDEYHELEDEFDLNPRAEGAAGPPAEEEESEVDIGSSSNTSQQPAPTAGPAADPLAGVPLLHLPLQLNLLGEAAQEAEAAGGKRAAAQRRQQEQGQEEEEERMDIG</sequence>
<evidence type="ECO:0000256" key="6">
    <source>
        <dbReference type="SAM" id="MobiDB-lite"/>
    </source>
</evidence>
<gene>
    <name evidence="7" type="ORF">C2E21_7734</name>
</gene>
<comment type="caution">
    <text evidence="7">The sequence shown here is derived from an EMBL/GenBank/DDBJ whole genome shotgun (WGS) entry which is preliminary data.</text>
</comment>
<dbReference type="GO" id="GO:0048188">
    <property type="term" value="C:Set1C/COMPASS complex"/>
    <property type="evidence" value="ECO:0007669"/>
    <property type="project" value="InterPro"/>
</dbReference>
<dbReference type="InterPro" id="IPR037850">
    <property type="entry name" value="RBBP5/Swd1"/>
</dbReference>
<dbReference type="InterPro" id="IPR019775">
    <property type="entry name" value="WD40_repeat_CS"/>
</dbReference>
<reference evidence="7 8" key="1">
    <citation type="journal article" date="2018" name="Plant J.">
        <title>Genome sequences of Chlorella sorokiniana UTEX 1602 and Micractinium conductrix SAG 241.80: implications to maltose excretion by a green alga.</title>
        <authorList>
            <person name="Arriola M.B."/>
            <person name="Velmurugan N."/>
            <person name="Zhang Y."/>
            <person name="Plunkett M.H."/>
            <person name="Hondzo H."/>
            <person name="Barney B.M."/>
        </authorList>
    </citation>
    <scope>NUCLEOTIDE SEQUENCE [LARGE SCALE GENOMIC DNA]</scope>
    <source>
        <strain evidence="8">UTEX 1602</strain>
    </source>
</reference>
<feature type="region of interest" description="Disordered" evidence="6">
    <location>
        <begin position="279"/>
        <end position="310"/>
    </location>
</feature>
<dbReference type="Gene3D" id="2.130.10.10">
    <property type="entry name" value="YVTN repeat-like/Quinoprotein amine dehydrogenase"/>
    <property type="match status" value="2"/>
</dbReference>
<evidence type="ECO:0000256" key="3">
    <source>
        <dbReference type="ARBA" id="ARBA00022737"/>
    </source>
</evidence>
<dbReference type="InterPro" id="IPR015943">
    <property type="entry name" value="WD40/YVTN_repeat-like_dom_sf"/>
</dbReference>
<dbReference type="AlphaFoldDB" id="A0A2P6TGH5"/>
<dbReference type="PANTHER" id="PTHR44040:SF1">
    <property type="entry name" value="RETINOBLASTOMA-BINDING PROTEIN 5"/>
    <property type="match status" value="1"/>
</dbReference>